<evidence type="ECO:0000256" key="3">
    <source>
        <dbReference type="ARBA" id="ARBA00022430"/>
    </source>
</evidence>
<protein>
    <recommendedName>
        <fullName evidence="2">2-isopropylmalate synthase</fullName>
        <ecNumber evidence="2">2.3.3.13</ecNumber>
    </recommendedName>
</protein>
<dbReference type="Pfam" id="PF00682">
    <property type="entry name" value="HMGL-like"/>
    <property type="match status" value="1"/>
</dbReference>
<gene>
    <name evidence="8" type="primary">LEU4_2</name>
    <name evidence="8" type="ORF">IWQ62_002987</name>
</gene>
<dbReference type="PROSITE" id="PS50991">
    <property type="entry name" value="PYR_CT"/>
    <property type="match status" value="1"/>
</dbReference>
<evidence type="ECO:0000256" key="1">
    <source>
        <dbReference type="ARBA" id="ARBA00004689"/>
    </source>
</evidence>
<dbReference type="InterPro" id="IPR000891">
    <property type="entry name" value="PYR_CT"/>
</dbReference>
<evidence type="ECO:0000256" key="5">
    <source>
        <dbReference type="ARBA" id="ARBA00022679"/>
    </source>
</evidence>
<dbReference type="AlphaFoldDB" id="A0A9W8E6P0"/>
<comment type="caution">
    <text evidence="8">The sequence shown here is derived from an EMBL/GenBank/DDBJ whole genome shotgun (WGS) entry which is preliminary data.</text>
</comment>
<dbReference type="GO" id="GO:0003852">
    <property type="term" value="F:2-isopropylmalate synthase activity"/>
    <property type="evidence" value="ECO:0007669"/>
    <property type="project" value="UniProtKB-EC"/>
</dbReference>
<dbReference type="FunFam" id="1.10.238.260:FF:000001">
    <property type="entry name" value="2-isopropylmalate synthase"/>
    <property type="match status" value="1"/>
</dbReference>
<sequence>MAPEPIGLPNAGRRMIYFSDTTMRDGEQAPGVSFSLEQKLVIARELSQMGVHTIEVGFPASSIQAFETCRRIAKEVGNSMEGRQHLGKPPVMGVLCRTLESDIRRGYEAAQGAHEIQLRLFIATSDVHLKHKLRITREECLRRVRDSVRFAKTLSPNIAFGAEDSSRTDPQFLLQVNQTAIDEGATAIVYADTVGSSVPGEFHDAVKYQITNLRNTENIMWGIHCHNDLGVGVANVLAGIQAGANYVDVTVTGVGERAGNAAMEEVAMCLTTHADYYNATHQLNTRMFTSLAHRIAQDGGFTLAENKPIVGANVFRHASGIHQDGILKNPLTYQYIDPESVGAAGSQIIMGKHSGSSALLAKLAMLGYKNIAKDQTQILFAKYKLLAENRSVVTDADILELMKGFSKG</sequence>
<dbReference type="EC" id="2.3.3.13" evidence="2"/>
<dbReference type="InterPro" id="IPR013785">
    <property type="entry name" value="Aldolase_TIM"/>
</dbReference>
<accession>A0A9W8E6P0</accession>
<keyword evidence="9" id="KW-1185">Reference proteome</keyword>
<evidence type="ECO:0000256" key="4">
    <source>
        <dbReference type="ARBA" id="ARBA00022605"/>
    </source>
</evidence>
<keyword evidence="4" id="KW-0028">Amino-acid biosynthesis</keyword>
<dbReference type="GO" id="GO:0010177">
    <property type="term" value="F:methylthioalkylmalate synthase activity"/>
    <property type="evidence" value="ECO:0007669"/>
    <property type="project" value="UniProtKB-ARBA"/>
</dbReference>
<dbReference type="Gene3D" id="3.20.20.70">
    <property type="entry name" value="Aldolase class I"/>
    <property type="match status" value="1"/>
</dbReference>
<dbReference type="Gene3D" id="1.10.238.260">
    <property type="match status" value="1"/>
</dbReference>
<dbReference type="PROSITE" id="PS00816">
    <property type="entry name" value="AIPM_HOMOCIT_SYNTH_2"/>
    <property type="match status" value="1"/>
</dbReference>
<dbReference type="Proteomes" id="UP001150925">
    <property type="component" value="Unassembled WGS sequence"/>
</dbReference>
<evidence type="ECO:0000313" key="9">
    <source>
        <dbReference type="Proteomes" id="UP001150925"/>
    </source>
</evidence>
<dbReference type="InterPro" id="IPR050073">
    <property type="entry name" value="2-IPM_HCS-like"/>
</dbReference>
<dbReference type="InterPro" id="IPR002034">
    <property type="entry name" value="AIPM/Hcit_synth_CS"/>
</dbReference>
<dbReference type="PANTHER" id="PTHR10277:SF9">
    <property type="entry name" value="2-ISOPROPYLMALATE SYNTHASE 1, CHLOROPLASTIC-RELATED"/>
    <property type="match status" value="1"/>
</dbReference>
<dbReference type="OrthoDB" id="418791at2759"/>
<dbReference type="PANTHER" id="PTHR10277">
    <property type="entry name" value="HOMOCITRATE SYNTHASE-RELATED"/>
    <property type="match status" value="1"/>
</dbReference>
<organism evidence="8 9">
    <name type="scientific">Dispira parvispora</name>
    <dbReference type="NCBI Taxonomy" id="1520584"/>
    <lineage>
        <taxon>Eukaryota</taxon>
        <taxon>Fungi</taxon>
        <taxon>Fungi incertae sedis</taxon>
        <taxon>Zoopagomycota</taxon>
        <taxon>Kickxellomycotina</taxon>
        <taxon>Dimargaritomycetes</taxon>
        <taxon>Dimargaritales</taxon>
        <taxon>Dimargaritaceae</taxon>
        <taxon>Dispira</taxon>
    </lineage>
</organism>
<dbReference type="Pfam" id="PF22617">
    <property type="entry name" value="HCS_D2"/>
    <property type="match status" value="1"/>
</dbReference>
<dbReference type="InterPro" id="IPR054691">
    <property type="entry name" value="LeuA/HCS_post-cat"/>
</dbReference>
<keyword evidence="6" id="KW-0100">Branched-chain amino acid biosynthesis</keyword>
<feature type="non-terminal residue" evidence="8">
    <location>
        <position position="408"/>
    </location>
</feature>
<evidence type="ECO:0000313" key="8">
    <source>
        <dbReference type="EMBL" id="KAJ1964242.1"/>
    </source>
</evidence>
<name>A0A9W8E6P0_9FUNG</name>
<evidence type="ECO:0000256" key="6">
    <source>
        <dbReference type="ARBA" id="ARBA00023304"/>
    </source>
</evidence>
<dbReference type="EMBL" id="JANBPY010000720">
    <property type="protein sequence ID" value="KAJ1964242.1"/>
    <property type="molecule type" value="Genomic_DNA"/>
</dbReference>
<dbReference type="GO" id="GO:0009098">
    <property type="term" value="P:L-leucine biosynthetic process"/>
    <property type="evidence" value="ECO:0007669"/>
    <property type="project" value="UniProtKB-KW"/>
</dbReference>
<dbReference type="SUPFAM" id="SSF51569">
    <property type="entry name" value="Aldolase"/>
    <property type="match status" value="1"/>
</dbReference>
<reference evidence="8" key="1">
    <citation type="submission" date="2022-07" db="EMBL/GenBank/DDBJ databases">
        <title>Phylogenomic reconstructions and comparative analyses of Kickxellomycotina fungi.</title>
        <authorList>
            <person name="Reynolds N.K."/>
            <person name="Stajich J.E."/>
            <person name="Barry K."/>
            <person name="Grigoriev I.V."/>
            <person name="Crous P."/>
            <person name="Smith M.E."/>
        </authorList>
    </citation>
    <scope>NUCLEOTIDE SEQUENCE</scope>
    <source>
        <strain evidence="8">RSA 1196</strain>
    </source>
</reference>
<evidence type="ECO:0000259" key="7">
    <source>
        <dbReference type="PROSITE" id="PS50991"/>
    </source>
</evidence>
<keyword evidence="3" id="KW-0432">Leucine biosynthesis</keyword>
<dbReference type="FunFam" id="3.20.20.70:FF:000010">
    <property type="entry name" value="2-isopropylmalate synthase"/>
    <property type="match status" value="1"/>
</dbReference>
<keyword evidence="8" id="KW-0012">Acyltransferase</keyword>
<keyword evidence="5 8" id="KW-0808">Transferase</keyword>
<feature type="domain" description="Pyruvate carboxyltransferase" evidence="7">
    <location>
        <begin position="16"/>
        <end position="287"/>
    </location>
</feature>
<evidence type="ECO:0000256" key="2">
    <source>
        <dbReference type="ARBA" id="ARBA00012973"/>
    </source>
</evidence>
<proteinExistence type="predicted"/>
<comment type="pathway">
    <text evidence="1">Amino-acid biosynthesis; L-leucine biosynthesis; L-leucine from 3-methyl-2-oxobutanoate: step 1/4.</text>
</comment>